<protein>
    <submittedName>
        <fullName evidence="6">Tyrosine-protein kinase JAK1</fullName>
    </submittedName>
</protein>
<keyword evidence="1" id="KW-0808">Transferase</keyword>
<evidence type="ECO:0000256" key="1">
    <source>
        <dbReference type="ARBA" id="ARBA00022679"/>
    </source>
</evidence>
<dbReference type="GO" id="GO:0005524">
    <property type="term" value="F:ATP binding"/>
    <property type="evidence" value="ECO:0007669"/>
    <property type="project" value="UniProtKB-KW"/>
</dbReference>
<evidence type="ECO:0000259" key="5">
    <source>
        <dbReference type="PROSITE" id="PS50011"/>
    </source>
</evidence>
<evidence type="ECO:0000256" key="2">
    <source>
        <dbReference type="ARBA" id="ARBA00022741"/>
    </source>
</evidence>
<dbReference type="GO" id="GO:0005829">
    <property type="term" value="C:cytosol"/>
    <property type="evidence" value="ECO:0007669"/>
    <property type="project" value="TreeGrafter"/>
</dbReference>
<dbReference type="AlphaFoldDB" id="A0A091CY94"/>
<dbReference type="InterPro" id="IPR020635">
    <property type="entry name" value="Tyr_kinase_cat_dom"/>
</dbReference>
<evidence type="ECO:0000313" key="6">
    <source>
        <dbReference type="EMBL" id="KFO23193.1"/>
    </source>
</evidence>
<dbReference type="InterPro" id="IPR000719">
    <property type="entry name" value="Prot_kinase_dom"/>
</dbReference>
<dbReference type="GO" id="GO:0030154">
    <property type="term" value="P:cell differentiation"/>
    <property type="evidence" value="ECO:0007669"/>
    <property type="project" value="TreeGrafter"/>
</dbReference>
<proteinExistence type="predicted"/>
<dbReference type="GO" id="GO:0004715">
    <property type="term" value="F:non-membrane spanning protein tyrosine kinase activity"/>
    <property type="evidence" value="ECO:0007669"/>
    <property type="project" value="TreeGrafter"/>
</dbReference>
<dbReference type="SMART" id="SM00219">
    <property type="entry name" value="TyrKc"/>
    <property type="match status" value="1"/>
</dbReference>
<dbReference type="SUPFAM" id="SSF56112">
    <property type="entry name" value="Protein kinase-like (PK-like)"/>
    <property type="match status" value="1"/>
</dbReference>
<dbReference type="GO" id="GO:0019221">
    <property type="term" value="P:cytokine-mediated signaling pathway"/>
    <property type="evidence" value="ECO:0007669"/>
    <property type="project" value="TreeGrafter"/>
</dbReference>
<name>A0A091CY94_FUKDA</name>
<dbReference type="GO" id="GO:0005131">
    <property type="term" value="F:growth hormone receptor binding"/>
    <property type="evidence" value="ECO:0007669"/>
    <property type="project" value="TreeGrafter"/>
</dbReference>
<reference evidence="6 7" key="1">
    <citation type="submission" date="2013-11" db="EMBL/GenBank/DDBJ databases">
        <title>The Damaraland mole rat (Fukomys damarensis) genome and evolution of African mole rats.</title>
        <authorList>
            <person name="Gladyshev V.N."/>
            <person name="Fang X."/>
        </authorList>
    </citation>
    <scope>NUCLEOTIDE SEQUENCE [LARGE SCALE GENOMIC DNA]</scope>
    <source>
        <tissue evidence="6">Liver</tissue>
    </source>
</reference>
<evidence type="ECO:0000313" key="7">
    <source>
        <dbReference type="Proteomes" id="UP000028990"/>
    </source>
</evidence>
<sequence>MGHFGKVELCRYDPEGDNTGEQVAVKSLKPESGGNHIADLKKEIEILRNLYHENIVKYKGICTEDGGNGIKLIMEFLPSGSLKEYLPKNKNKINLKQQLKYAVQICKVQTRLPPAVTVPPQCGPWFVSCEQAEGMAPFALRLLDGTRGMDYLGSRQYVHRDLAARNVLVESEHQVKIGDFGLTKAIETDKEYYTVKDDRDSPVFWYAPECLIQCKFYIASDVWSFGVTLHELLTYCDSDSSPMAVSPSVALPGLAHGTLASMQPSGAFRPWWELSPLAAGTVVAPTGSARGLHGICALLHVTSESLPCPARAVPAACSSWSPGLDAVTHALKMQPARSQRFRP</sequence>
<dbReference type="PANTHER" id="PTHR45807">
    <property type="entry name" value="TYROSINE-PROTEIN KINASE HOPSCOTCH"/>
    <property type="match status" value="1"/>
</dbReference>
<dbReference type="PANTHER" id="PTHR45807:SF5">
    <property type="entry name" value="TYROSINE-PROTEIN KINASE JAK1"/>
    <property type="match status" value="1"/>
</dbReference>
<dbReference type="InterPro" id="IPR008266">
    <property type="entry name" value="Tyr_kinase_AS"/>
</dbReference>
<dbReference type="Gene3D" id="1.10.510.10">
    <property type="entry name" value="Transferase(Phosphotransferase) domain 1"/>
    <property type="match status" value="1"/>
</dbReference>
<dbReference type="GO" id="GO:0035556">
    <property type="term" value="P:intracellular signal transduction"/>
    <property type="evidence" value="ECO:0007669"/>
    <property type="project" value="TreeGrafter"/>
</dbReference>
<evidence type="ECO:0000256" key="3">
    <source>
        <dbReference type="ARBA" id="ARBA00022777"/>
    </source>
</evidence>
<organism evidence="6 7">
    <name type="scientific">Fukomys damarensis</name>
    <name type="common">Damaraland mole rat</name>
    <name type="synonym">Cryptomys damarensis</name>
    <dbReference type="NCBI Taxonomy" id="885580"/>
    <lineage>
        <taxon>Eukaryota</taxon>
        <taxon>Metazoa</taxon>
        <taxon>Chordata</taxon>
        <taxon>Craniata</taxon>
        <taxon>Vertebrata</taxon>
        <taxon>Euteleostomi</taxon>
        <taxon>Mammalia</taxon>
        <taxon>Eutheria</taxon>
        <taxon>Euarchontoglires</taxon>
        <taxon>Glires</taxon>
        <taxon>Rodentia</taxon>
        <taxon>Hystricomorpha</taxon>
        <taxon>Bathyergidae</taxon>
        <taxon>Fukomys</taxon>
    </lineage>
</organism>
<dbReference type="InterPro" id="IPR001245">
    <property type="entry name" value="Ser-Thr/Tyr_kinase_cat_dom"/>
</dbReference>
<dbReference type="GO" id="GO:0060397">
    <property type="term" value="P:growth hormone receptor signaling pathway via JAK-STAT"/>
    <property type="evidence" value="ECO:0007669"/>
    <property type="project" value="TreeGrafter"/>
</dbReference>
<dbReference type="PROSITE" id="PS00109">
    <property type="entry name" value="PROTEIN_KINASE_TYR"/>
    <property type="match status" value="1"/>
</dbReference>
<dbReference type="PROSITE" id="PS50011">
    <property type="entry name" value="PROTEIN_KINASE_DOM"/>
    <property type="match status" value="1"/>
</dbReference>
<gene>
    <name evidence="6" type="ORF">H920_15358</name>
</gene>
<keyword evidence="4" id="KW-0067">ATP-binding</keyword>
<evidence type="ECO:0000256" key="4">
    <source>
        <dbReference type="ARBA" id="ARBA00022840"/>
    </source>
</evidence>
<dbReference type="EMBL" id="KN123809">
    <property type="protein sequence ID" value="KFO23193.1"/>
    <property type="molecule type" value="Genomic_DNA"/>
</dbReference>
<dbReference type="InterPro" id="IPR011009">
    <property type="entry name" value="Kinase-like_dom_sf"/>
</dbReference>
<keyword evidence="3 6" id="KW-0418">Kinase</keyword>
<dbReference type="Gene3D" id="3.30.200.20">
    <property type="entry name" value="Phosphorylase Kinase, domain 1"/>
    <property type="match status" value="1"/>
</dbReference>
<accession>A0A091CY94</accession>
<feature type="domain" description="Protein kinase" evidence="5">
    <location>
        <begin position="1"/>
        <end position="343"/>
    </location>
</feature>
<dbReference type="Pfam" id="PF07714">
    <property type="entry name" value="PK_Tyr_Ser-Thr"/>
    <property type="match status" value="2"/>
</dbReference>
<keyword evidence="2" id="KW-0547">Nucleotide-binding</keyword>
<keyword evidence="7" id="KW-1185">Reference proteome</keyword>
<dbReference type="InterPro" id="IPR051286">
    <property type="entry name" value="JAK"/>
</dbReference>
<dbReference type="Proteomes" id="UP000028990">
    <property type="component" value="Unassembled WGS sequence"/>
</dbReference>
<dbReference type="GO" id="GO:0007259">
    <property type="term" value="P:cell surface receptor signaling pathway via JAK-STAT"/>
    <property type="evidence" value="ECO:0007669"/>
    <property type="project" value="TreeGrafter"/>
</dbReference>